<name>A0A427MYW2_9HYPH</name>
<sequence length="91" mass="10471">MSEIEEFLHWRTQTCRDLSNSPATFQGFGFARHLKMADISVTPRAGKTHPRPQFIRLDLNYPDGVQIFAMAFAERIPMVPITRRAVPRTRA</sequence>
<accession>A0A427MYW2</accession>
<dbReference type="EMBL" id="RJJT01000010">
    <property type="protein sequence ID" value="RSB78297.1"/>
    <property type="molecule type" value="Genomic_DNA"/>
</dbReference>
<evidence type="ECO:0000313" key="2">
    <source>
        <dbReference type="Proteomes" id="UP000277279"/>
    </source>
</evidence>
<gene>
    <name evidence="1" type="ORF">EFD55_15625</name>
</gene>
<evidence type="ECO:0000313" key="1">
    <source>
        <dbReference type="EMBL" id="RSB78297.1"/>
    </source>
</evidence>
<organism evidence="1 2">
    <name type="scientific">Rhizobium pisi</name>
    <dbReference type="NCBI Taxonomy" id="574561"/>
    <lineage>
        <taxon>Bacteria</taxon>
        <taxon>Pseudomonadati</taxon>
        <taxon>Pseudomonadota</taxon>
        <taxon>Alphaproteobacteria</taxon>
        <taxon>Hyphomicrobiales</taxon>
        <taxon>Rhizobiaceae</taxon>
        <taxon>Rhizobium/Agrobacterium group</taxon>
        <taxon>Rhizobium</taxon>
    </lineage>
</organism>
<proteinExistence type="predicted"/>
<reference evidence="1 2" key="1">
    <citation type="submission" date="2018-11" db="EMBL/GenBank/DDBJ databases">
        <authorList>
            <person name="Huo Y."/>
        </authorList>
    </citation>
    <scope>NUCLEOTIDE SEQUENCE [LARGE SCALE GENOMIC DNA]</scope>
    <source>
        <strain evidence="1 2">DSM 30132</strain>
    </source>
</reference>
<dbReference type="Proteomes" id="UP000277279">
    <property type="component" value="Unassembled WGS sequence"/>
</dbReference>
<dbReference type="AlphaFoldDB" id="A0A427MYW2"/>
<comment type="caution">
    <text evidence="1">The sequence shown here is derived from an EMBL/GenBank/DDBJ whole genome shotgun (WGS) entry which is preliminary data.</text>
</comment>
<protein>
    <submittedName>
        <fullName evidence="1">Uncharacterized protein</fullName>
    </submittedName>
</protein>